<dbReference type="InterPro" id="IPR013036">
    <property type="entry name" value="DUF1587"/>
</dbReference>
<evidence type="ECO:0000313" key="2">
    <source>
        <dbReference type="EMBL" id="SVD45840.1"/>
    </source>
</evidence>
<feature type="domain" description="DUF1587" evidence="1">
    <location>
        <begin position="124"/>
        <end position="180"/>
    </location>
</feature>
<dbReference type="GO" id="GO:0009055">
    <property type="term" value="F:electron transfer activity"/>
    <property type="evidence" value="ECO:0007669"/>
    <property type="project" value="InterPro"/>
</dbReference>
<dbReference type="EMBL" id="UINC01151942">
    <property type="protein sequence ID" value="SVD45840.1"/>
    <property type="molecule type" value="Genomic_DNA"/>
</dbReference>
<gene>
    <name evidence="2" type="ORF">METZ01_LOCUS398694</name>
</gene>
<dbReference type="SUPFAM" id="SSF46626">
    <property type="entry name" value="Cytochrome c"/>
    <property type="match status" value="1"/>
</dbReference>
<dbReference type="GO" id="GO:0020037">
    <property type="term" value="F:heme binding"/>
    <property type="evidence" value="ECO:0007669"/>
    <property type="project" value="InterPro"/>
</dbReference>
<reference evidence="2" key="1">
    <citation type="submission" date="2018-05" db="EMBL/GenBank/DDBJ databases">
        <authorList>
            <person name="Lanie J.A."/>
            <person name="Ng W.-L."/>
            <person name="Kazmierczak K.M."/>
            <person name="Andrzejewski T.M."/>
            <person name="Davidsen T.M."/>
            <person name="Wayne K.J."/>
            <person name="Tettelin H."/>
            <person name="Glass J.I."/>
            <person name="Rusch D."/>
            <person name="Podicherti R."/>
            <person name="Tsui H.-C.T."/>
            <person name="Winkler M.E."/>
        </authorList>
    </citation>
    <scope>NUCLEOTIDE SEQUENCE</scope>
</reference>
<name>A0A382VHG8_9ZZZZ</name>
<feature type="non-terminal residue" evidence="2">
    <location>
        <position position="180"/>
    </location>
</feature>
<sequence length="180" mass="19722">MTKGDDVITRMFVLVFLVGLVPGVVSAQSFETEVRPLVQGTCVRCHGARTVTPLNFEGLGYDLTDHETFRTWEKVYERLMRGEMPPPAAPRPDADMVDTALGSLKRALVEANLAARGEQRTWLRRLTRLEYGHTITDLLRVDPAVGAEVALGLPAEADSGGFDTIASNQAMSPLHVPSYL</sequence>
<proteinExistence type="predicted"/>
<accession>A0A382VHG8</accession>
<dbReference type="InterPro" id="IPR036909">
    <property type="entry name" value="Cyt_c-like_dom_sf"/>
</dbReference>
<dbReference type="Pfam" id="PF07626">
    <property type="entry name" value="PSD3"/>
    <property type="match status" value="1"/>
</dbReference>
<dbReference type="AlphaFoldDB" id="A0A382VHG8"/>
<evidence type="ECO:0000259" key="1">
    <source>
        <dbReference type="Pfam" id="PF07626"/>
    </source>
</evidence>
<protein>
    <recommendedName>
        <fullName evidence="1">DUF1587 domain-containing protein</fullName>
    </recommendedName>
</protein>
<organism evidence="2">
    <name type="scientific">marine metagenome</name>
    <dbReference type="NCBI Taxonomy" id="408172"/>
    <lineage>
        <taxon>unclassified sequences</taxon>
        <taxon>metagenomes</taxon>
        <taxon>ecological metagenomes</taxon>
    </lineage>
</organism>